<dbReference type="PANTHER" id="PTHR31100:SF63">
    <property type="entry name" value="AT-HOOK MOTIF NUCLEAR-LOCALIZED PROTEIN"/>
    <property type="match status" value="1"/>
</dbReference>
<dbReference type="SUPFAM" id="SSF117856">
    <property type="entry name" value="AF0104/ALDC/Ptd012-like"/>
    <property type="match status" value="1"/>
</dbReference>
<keyword evidence="4" id="KW-1185">Reference proteome</keyword>
<dbReference type="EMBL" id="NMUH01011115">
    <property type="protein sequence ID" value="MQM21498.1"/>
    <property type="molecule type" value="Genomic_DNA"/>
</dbReference>
<dbReference type="PANTHER" id="PTHR31100">
    <property type="entry name" value="AT-HOOK MOTIF NUCLEAR-LOCALIZED PROTEIN 15"/>
    <property type="match status" value="1"/>
</dbReference>
<evidence type="ECO:0000313" key="3">
    <source>
        <dbReference type="EMBL" id="MQM21498.1"/>
    </source>
</evidence>
<feature type="region of interest" description="Disordered" evidence="1">
    <location>
        <begin position="1"/>
        <end position="112"/>
    </location>
</feature>
<dbReference type="AlphaFoldDB" id="A0A843XNS8"/>
<feature type="domain" description="PPC" evidence="2">
    <location>
        <begin position="119"/>
        <end position="280"/>
    </location>
</feature>
<feature type="compositionally biased region" description="Low complexity" evidence="1">
    <location>
        <begin position="82"/>
        <end position="94"/>
    </location>
</feature>
<organism evidence="3 4">
    <name type="scientific">Colocasia esculenta</name>
    <name type="common">Wild taro</name>
    <name type="synonym">Arum esculentum</name>
    <dbReference type="NCBI Taxonomy" id="4460"/>
    <lineage>
        <taxon>Eukaryota</taxon>
        <taxon>Viridiplantae</taxon>
        <taxon>Streptophyta</taxon>
        <taxon>Embryophyta</taxon>
        <taxon>Tracheophyta</taxon>
        <taxon>Spermatophyta</taxon>
        <taxon>Magnoliopsida</taxon>
        <taxon>Liliopsida</taxon>
        <taxon>Araceae</taxon>
        <taxon>Aroideae</taxon>
        <taxon>Colocasieae</taxon>
        <taxon>Colocasia</taxon>
    </lineage>
</organism>
<comment type="caution">
    <text evidence="3">The sequence shown here is derived from an EMBL/GenBank/DDBJ whole genome shotgun (WGS) entry which is preliminary data.</text>
</comment>
<dbReference type="OrthoDB" id="782346at2759"/>
<dbReference type="PROSITE" id="PS51742">
    <property type="entry name" value="PPC"/>
    <property type="match status" value="1"/>
</dbReference>
<dbReference type="CDD" id="cd11378">
    <property type="entry name" value="DUF296"/>
    <property type="match status" value="1"/>
</dbReference>
<protein>
    <recommendedName>
        <fullName evidence="2">PPC domain-containing protein</fullName>
    </recommendedName>
</protein>
<dbReference type="Proteomes" id="UP000652761">
    <property type="component" value="Unassembled WGS sequence"/>
</dbReference>
<feature type="compositionally biased region" description="Low complexity" evidence="1">
    <location>
        <begin position="49"/>
        <end position="68"/>
    </location>
</feature>
<accession>A0A843XNS8</accession>
<feature type="region of interest" description="Disordered" evidence="1">
    <location>
        <begin position="325"/>
        <end position="345"/>
    </location>
</feature>
<dbReference type="InterPro" id="IPR014476">
    <property type="entry name" value="AHL15-29"/>
</dbReference>
<sequence>MAVITPEAQRRKGRGARSGVHGVRQRERPGIPRGIKGSNVAYGQGRTLAATAGENASAASVATPTTPVSGGGATVGAGSVGAGTPVSGSTVSAPRKPRGRPPGSKNKPKPPVVITRESESAMRPVVLELSAGSDVLECVSSFARHRRVGVSILSGSGAVTNVTLRHPASHSNVLTLHGRFDILSLAGTFLPTSAPASATAAASNSPTLSSPACPPTASTVNSPFTISLSGSQGQVIGGTVAGSVVAAGPVMLLVASFASPEFHRLPAPPGEDEEGEAATAVSEETKPLVAVVSETPASSMAMVYSVGGANAVSCQVAPEALPWSSHADRAPPSHFRHSHHPHHHY</sequence>
<reference evidence="3" key="1">
    <citation type="submission" date="2017-07" db="EMBL/GenBank/DDBJ databases">
        <title>Taro Niue Genome Assembly and Annotation.</title>
        <authorList>
            <person name="Atibalentja N."/>
            <person name="Keating K."/>
            <person name="Fields C.J."/>
        </authorList>
    </citation>
    <scope>NUCLEOTIDE SEQUENCE</scope>
    <source>
        <strain evidence="3">Niue_2</strain>
        <tissue evidence="3">Leaf</tissue>
    </source>
</reference>
<dbReference type="Gene3D" id="3.30.1330.80">
    <property type="entry name" value="Hypothetical protein, similar to alpha- acetolactate decarboxylase, domain 2"/>
    <property type="match status" value="1"/>
</dbReference>
<evidence type="ECO:0000259" key="2">
    <source>
        <dbReference type="PROSITE" id="PS51742"/>
    </source>
</evidence>
<evidence type="ECO:0000313" key="4">
    <source>
        <dbReference type="Proteomes" id="UP000652761"/>
    </source>
</evidence>
<gene>
    <name evidence="3" type="ORF">Taro_054540</name>
</gene>
<feature type="compositionally biased region" description="Gly residues" evidence="1">
    <location>
        <begin position="69"/>
        <end position="81"/>
    </location>
</feature>
<dbReference type="GO" id="GO:0003680">
    <property type="term" value="F:minor groove of adenine-thymine-rich DNA binding"/>
    <property type="evidence" value="ECO:0007669"/>
    <property type="project" value="InterPro"/>
</dbReference>
<proteinExistence type="predicted"/>
<name>A0A843XNS8_COLES</name>
<dbReference type="InterPro" id="IPR005175">
    <property type="entry name" value="PPC_dom"/>
</dbReference>
<dbReference type="Pfam" id="PF03479">
    <property type="entry name" value="PCC"/>
    <property type="match status" value="1"/>
</dbReference>
<evidence type="ECO:0000256" key="1">
    <source>
        <dbReference type="SAM" id="MobiDB-lite"/>
    </source>
</evidence>
<dbReference type="GO" id="GO:0003700">
    <property type="term" value="F:DNA-binding transcription factor activity"/>
    <property type="evidence" value="ECO:0007669"/>
    <property type="project" value="TreeGrafter"/>
</dbReference>
<dbReference type="GO" id="GO:0005634">
    <property type="term" value="C:nucleus"/>
    <property type="evidence" value="ECO:0007669"/>
    <property type="project" value="TreeGrafter"/>
</dbReference>
<feature type="region of interest" description="Disordered" evidence="1">
    <location>
        <begin position="264"/>
        <end position="285"/>
    </location>
</feature>
<feature type="compositionally biased region" description="Basic residues" evidence="1">
    <location>
        <begin position="334"/>
        <end position="345"/>
    </location>
</feature>